<sequence length="123" mass="13427">MSSMHAHHDCPDVTRNMPFEINPAFFPPPTISIPSEDIKPPSDFRYDFTRENEAIAEYSKEQNGSGGDVAGTIDILSKMAYLSLSKSKPNKSQPNNNQSPSPPSTPQAIAAGMLPTWKPPSLL</sequence>
<proteinExistence type="predicted"/>
<accession>A0A7E4VAM2</accession>
<feature type="region of interest" description="Disordered" evidence="1">
    <location>
        <begin position="84"/>
        <end position="123"/>
    </location>
</feature>
<evidence type="ECO:0000313" key="2">
    <source>
        <dbReference type="Proteomes" id="UP000492821"/>
    </source>
</evidence>
<dbReference type="AlphaFoldDB" id="A0A7E4VAM2"/>
<evidence type="ECO:0000256" key="1">
    <source>
        <dbReference type="SAM" id="MobiDB-lite"/>
    </source>
</evidence>
<organism evidence="2 3">
    <name type="scientific">Panagrellus redivivus</name>
    <name type="common">Microworm</name>
    <dbReference type="NCBI Taxonomy" id="6233"/>
    <lineage>
        <taxon>Eukaryota</taxon>
        <taxon>Metazoa</taxon>
        <taxon>Ecdysozoa</taxon>
        <taxon>Nematoda</taxon>
        <taxon>Chromadorea</taxon>
        <taxon>Rhabditida</taxon>
        <taxon>Tylenchina</taxon>
        <taxon>Panagrolaimomorpha</taxon>
        <taxon>Panagrolaimoidea</taxon>
        <taxon>Panagrolaimidae</taxon>
        <taxon>Panagrellus</taxon>
    </lineage>
</organism>
<keyword evidence="2" id="KW-1185">Reference proteome</keyword>
<dbReference type="WBParaSite" id="Pan_g18593.t1">
    <property type="protein sequence ID" value="Pan_g18593.t1"/>
    <property type="gene ID" value="Pan_g18593"/>
</dbReference>
<reference evidence="2" key="1">
    <citation type="journal article" date="2013" name="Genetics">
        <title>The draft genome and transcriptome of Panagrellus redivivus are shaped by the harsh demands of a free-living lifestyle.</title>
        <authorList>
            <person name="Srinivasan J."/>
            <person name="Dillman A.R."/>
            <person name="Macchietto M.G."/>
            <person name="Heikkinen L."/>
            <person name="Lakso M."/>
            <person name="Fracchia K.M."/>
            <person name="Antoshechkin I."/>
            <person name="Mortazavi A."/>
            <person name="Wong G."/>
            <person name="Sternberg P.W."/>
        </authorList>
    </citation>
    <scope>NUCLEOTIDE SEQUENCE [LARGE SCALE GENOMIC DNA]</scope>
    <source>
        <strain evidence="2">MT8872</strain>
    </source>
</reference>
<protein>
    <submittedName>
        <fullName evidence="3">UMA domain-containing protein</fullName>
    </submittedName>
</protein>
<feature type="compositionally biased region" description="Low complexity" evidence="1">
    <location>
        <begin position="85"/>
        <end position="99"/>
    </location>
</feature>
<feature type="region of interest" description="Disordered" evidence="1">
    <location>
        <begin position="17"/>
        <end position="46"/>
    </location>
</feature>
<evidence type="ECO:0000313" key="3">
    <source>
        <dbReference type="WBParaSite" id="Pan_g18593.t1"/>
    </source>
</evidence>
<reference evidence="3" key="2">
    <citation type="submission" date="2020-10" db="UniProtKB">
        <authorList>
            <consortium name="WormBaseParasite"/>
        </authorList>
    </citation>
    <scope>IDENTIFICATION</scope>
</reference>
<name>A0A7E4VAM2_PANRE</name>
<feature type="compositionally biased region" description="Basic and acidic residues" evidence="1">
    <location>
        <begin position="36"/>
        <end position="46"/>
    </location>
</feature>
<dbReference type="Proteomes" id="UP000492821">
    <property type="component" value="Unassembled WGS sequence"/>
</dbReference>